<reference evidence="9" key="1">
    <citation type="journal article" date="2014" name="Science">
        <title>The coffee genome provides insight into the convergent evolution of caffeine biosynthesis.</title>
        <authorList>
            <person name="Denoeud F."/>
            <person name="Carretero-Paulet L."/>
            <person name="Dereeper A."/>
            <person name="Droc G."/>
            <person name="Guyot R."/>
            <person name="Pietrella M."/>
            <person name="Zheng C."/>
            <person name="Alberti A."/>
            <person name="Anthony F."/>
            <person name="Aprea G."/>
            <person name="Aury J.M."/>
            <person name="Bento P."/>
            <person name="Bernard M."/>
            <person name="Bocs S."/>
            <person name="Campa C."/>
            <person name="Cenci A."/>
            <person name="Combes M.C."/>
            <person name="Crouzillat D."/>
            <person name="Da Silva C."/>
            <person name="Daddiego L."/>
            <person name="De Bellis F."/>
            <person name="Dussert S."/>
            <person name="Garsmeur O."/>
            <person name="Gayraud T."/>
            <person name="Guignon V."/>
            <person name="Jahn K."/>
            <person name="Jamilloux V."/>
            <person name="Joet T."/>
            <person name="Labadie K."/>
            <person name="Lan T."/>
            <person name="Leclercq J."/>
            <person name="Lepelley M."/>
            <person name="Leroy T."/>
            <person name="Li L.T."/>
            <person name="Librado P."/>
            <person name="Lopez L."/>
            <person name="Munoz A."/>
            <person name="Noel B."/>
            <person name="Pallavicini A."/>
            <person name="Perrotta G."/>
            <person name="Poncet V."/>
            <person name="Pot D."/>
            <person name="Priyono X."/>
            <person name="Rigoreau M."/>
            <person name="Rouard M."/>
            <person name="Rozas J."/>
            <person name="Tranchant-Dubreuil C."/>
            <person name="VanBuren R."/>
            <person name="Zhang Q."/>
            <person name="Andrade A.C."/>
            <person name="Argout X."/>
            <person name="Bertrand B."/>
            <person name="de Kochko A."/>
            <person name="Graziosi G."/>
            <person name="Henry R.J."/>
            <person name="Jayarama X."/>
            <person name="Ming R."/>
            <person name="Nagai C."/>
            <person name="Rounsley S."/>
            <person name="Sankoff D."/>
            <person name="Giuliano G."/>
            <person name="Albert V.A."/>
            <person name="Wincker P."/>
            <person name="Lashermes P."/>
        </authorList>
    </citation>
    <scope>NUCLEOTIDE SEQUENCE [LARGE SCALE GENOMIC DNA]</scope>
    <source>
        <strain evidence="9">cv. DH200-94</strain>
    </source>
</reference>
<feature type="domain" description="Disease resistance protein winged helix" evidence="6">
    <location>
        <begin position="155"/>
        <end position="209"/>
    </location>
</feature>
<dbReference type="InterPro" id="IPR036388">
    <property type="entry name" value="WH-like_DNA-bd_sf"/>
</dbReference>
<dbReference type="SUPFAM" id="SSF52058">
    <property type="entry name" value="L domain-like"/>
    <property type="match status" value="1"/>
</dbReference>
<organism evidence="8 9">
    <name type="scientific">Coffea canephora</name>
    <name type="common">Robusta coffee</name>
    <dbReference type="NCBI Taxonomy" id="49390"/>
    <lineage>
        <taxon>Eukaryota</taxon>
        <taxon>Viridiplantae</taxon>
        <taxon>Streptophyta</taxon>
        <taxon>Embryophyta</taxon>
        <taxon>Tracheophyta</taxon>
        <taxon>Spermatophyta</taxon>
        <taxon>Magnoliopsida</taxon>
        <taxon>eudicotyledons</taxon>
        <taxon>Gunneridae</taxon>
        <taxon>Pentapetalae</taxon>
        <taxon>asterids</taxon>
        <taxon>lamiids</taxon>
        <taxon>Gentianales</taxon>
        <taxon>Rubiaceae</taxon>
        <taxon>Ixoroideae</taxon>
        <taxon>Gardenieae complex</taxon>
        <taxon>Bertiereae - Coffeeae clade</taxon>
        <taxon>Coffeeae</taxon>
        <taxon>Coffea</taxon>
    </lineage>
</organism>
<dbReference type="SUPFAM" id="SSF52540">
    <property type="entry name" value="P-loop containing nucleoside triphosphate hydrolases"/>
    <property type="match status" value="1"/>
</dbReference>
<proteinExistence type="inferred from homology"/>
<comment type="similarity">
    <text evidence="1">Belongs to the disease resistance NB-LRR family.</text>
</comment>
<dbReference type="PANTHER" id="PTHR36766">
    <property type="entry name" value="PLANT BROAD-SPECTRUM MILDEW RESISTANCE PROTEIN RPW8"/>
    <property type="match status" value="1"/>
</dbReference>
<dbReference type="AlphaFoldDB" id="A0A068UIK3"/>
<keyword evidence="9" id="KW-1185">Reference proteome</keyword>
<dbReference type="Gene3D" id="3.80.10.10">
    <property type="entry name" value="Ribonuclease Inhibitor"/>
    <property type="match status" value="3"/>
</dbReference>
<dbReference type="Gramene" id="CDP08044">
    <property type="protein sequence ID" value="CDP08044"/>
    <property type="gene ID" value="GSCOC_T00026731001"/>
</dbReference>
<dbReference type="PhylomeDB" id="A0A068UIK3"/>
<evidence type="ECO:0000313" key="9">
    <source>
        <dbReference type="Proteomes" id="UP000295252"/>
    </source>
</evidence>
<name>A0A068UIK3_COFCA</name>
<dbReference type="InterPro" id="IPR032675">
    <property type="entry name" value="LRR_dom_sf"/>
</dbReference>
<gene>
    <name evidence="8" type="ORF">GSCOC_T00026731001</name>
</gene>
<keyword evidence="2" id="KW-0433">Leucine-rich repeat</keyword>
<feature type="domain" description="R13L1/DRL21-like LRR repeat region" evidence="7">
    <location>
        <begin position="517"/>
        <end position="583"/>
    </location>
</feature>
<evidence type="ECO:0000256" key="2">
    <source>
        <dbReference type="ARBA" id="ARBA00022614"/>
    </source>
</evidence>
<dbReference type="EMBL" id="HG739114">
    <property type="protein sequence ID" value="CDP08044.1"/>
    <property type="molecule type" value="Genomic_DNA"/>
</dbReference>
<keyword evidence="3" id="KW-0547">Nucleotide-binding</keyword>
<sequence length="590" mass="66539">MPKAREINDKLVLINKEVKYFLVSEKFAVTTASPPQLDVVQEVDFLIADLKITENEEKISPENCWSMIKEKAGARKEIPIGLQDIGRHNAEKCQGLSLAANLLGGLLQNKERDFWLSLLESGVLDQEYIISEILKLSFDNLPSPFLKRCFAFCSIFPRDSVIDRDQLVQLWMAEGFIDPGLGISVMEELGNQYFDTLLQNSYLKLGKLERCKRCKEIPTLGFLPLLQNLEIVDLFQASCFGSPFYSDDGSTTSTNQVTKTFFPALKSLTIENMPRLVDWKGPEEIYAAYEAKAFPSLERLFLTWCLYSLPLENICNSKLTTLTSLHIESLEELTCVPDELLENNTNLSNLCIVKCHSLTHIVPHKSGCSAALQELFEVSRCPSIKSFPTLNGQECLPSPQSLTIFECQGFICIPSEVLRSCKSLQSLRVTQYENLIEFSPDFLPMPNISFLHITGCPKLNCIPKGIGALSHLVNLQIGPLSDLMEFETFQTCFTGFQQLSSLVSLFLVGQYHWSSLPEQLRHVTALKEMTLYGLGAEVLPDWIGNLSSIQKLEQCKCRNLQSLPSKEIMEGLKNLRRLKIENCHLLARKL</sequence>
<evidence type="ECO:0000256" key="4">
    <source>
        <dbReference type="ARBA" id="ARBA00022821"/>
    </source>
</evidence>
<dbReference type="InParanoid" id="A0A068UIK3"/>
<dbReference type="Gene3D" id="1.10.10.10">
    <property type="entry name" value="Winged helix-like DNA-binding domain superfamily/Winged helix DNA-binding domain"/>
    <property type="match status" value="1"/>
</dbReference>
<dbReference type="GO" id="GO:0043531">
    <property type="term" value="F:ADP binding"/>
    <property type="evidence" value="ECO:0007669"/>
    <property type="project" value="InterPro"/>
</dbReference>
<dbReference type="GO" id="GO:0006952">
    <property type="term" value="P:defense response"/>
    <property type="evidence" value="ECO:0007669"/>
    <property type="project" value="UniProtKB-KW"/>
</dbReference>
<protein>
    <submittedName>
        <fullName evidence="8">Uncharacterized protein</fullName>
    </submittedName>
</protein>
<dbReference type="InterPro" id="IPR056789">
    <property type="entry name" value="LRR_R13L1-DRL21"/>
</dbReference>
<keyword evidence="4" id="KW-0611">Plant defense</keyword>
<dbReference type="Pfam" id="PF23559">
    <property type="entry name" value="WHD_DRP"/>
    <property type="match status" value="1"/>
</dbReference>
<keyword evidence="5" id="KW-0067">ATP-binding</keyword>
<dbReference type="InterPro" id="IPR058922">
    <property type="entry name" value="WHD_DRP"/>
</dbReference>
<accession>A0A068UIK3</accession>
<evidence type="ECO:0000313" key="8">
    <source>
        <dbReference type="EMBL" id="CDP08044.1"/>
    </source>
</evidence>
<dbReference type="Pfam" id="PF25019">
    <property type="entry name" value="LRR_R13L1-DRL21"/>
    <property type="match status" value="1"/>
</dbReference>
<dbReference type="PANTHER" id="PTHR36766:SF70">
    <property type="entry name" value="DISEASE RESISTANCE PROTEIN RGA4"/>
    <property type="match status" value="1"/>
</dbReference>
<evidence type="ECO:0000256" key="1">
    <source>
        <dbReference type="ARBA" id="ARBA00008894"/>
    </source>
</evidence>
<evidence type="ECO:0000259" key="7">
    <source>
        <dbReference type="Pfam" id="PF25019"/>
    </source>
</evidence>
<dbReference type="InterPro" id="IPR027417">
    <property type="entry name" value="P-loop_NTPase"/>
</dbReference>
<evidence type="ECO:0000256" key="5">
    <source>
        <dbReference type="ARBA" id="ARBA00022840"/>
    </source>
</evidence>
<evidence type="ECO:0000256" key="3">
    <source>
        <dbReference type="ARBA" id="ARBA00022741"/>
    </source>
</evidence>
<evidence type="ECO:0000259" key="6">
    <source>
        <dbReference type="Pfam" id="PF23559"/>
    </source>
</evidence>
<dbReference type="Proteomes" id="UP000295252">
    <property type="component" value="Chromosome V"/>
</dbReference>